<evidence type="ECO:0000256" key="7">
    <source>
        <dbReference type="ARBA" id="ARBA00022982"/>
    </source>
</evidence>
<dbReference type="SFLD" id="SFLDG01168">
    <property type="entry name" value="Ferric_reductase_subgroup_(FRE"/>
    <property type="match status" value="1"/>
</dbReference>
<keyword evidence="5" id="KW-1003">Cell membrane</keyword>
<dbReference type="AlphaFoldDB" id="A0A5J5ERH8"/>
<evidence type="ECO:0000256" key="9">
    <source>
        <dbReference type="ARBA" id="ARBA00023002"/>
    </source>
</evidence>
<feature type="transmembrane region" description="Helical" evidence="14">
    <location>
        <begin position="193"/>
        <end position="210"/>
    </location>
</feature>
<dbReference type="SFLD" id="SFLDS00052">
    <property type="entry name" value="Ferric_Reductase_Domain"/>
    <property type="match status" value="1"/>
</dbReference>
<evidence type="ECO:0000256" key="3">
    <source>
        <dbReference type="ARBA" id="ARBA00012668"/>
    </source>
</evidence>
<comment type="catalytic activity">
    <reaction evidence="13">
        <text>2 a Fe(II)-siderophore + NADP(+) + H(+) = 2 a Fe(III)-siderophore + NADPH</text>
        <dbReference type="Rhea" id="RHEA:28795"/>
        <dbReference type="Rhea" id="RHEA-COMP:11342"/>
        <dbReference type="Rhea" id="RHEA-COMP:11344"/>
        <dbReference type="ChEBI" id="CHEBI:15378"/>
        <dbReference type="ChEBI" id="CHEBI:29033"/>
        <dbReference type="ChEBI" id="CHEBI:29034"/>
        <dbReference type="ChEBI" id="CHEBI:57783"/>
        <dbReference type="ChEBI" id="CHEBI:58349"/>
        <dbReference type="EC" id="1.16.1.9"/>
    </reaction>
</comment>
<keyword evidence="7" id="KW-0249">Electron transport</keyword>
<dbReference type="InterPro" id="IPR013130">
    <property type="entry name" value="Fe3_Rdtase_TM_dom"/>
</dbReference>
<dbReference type="Gene3D" id="3.40.50.80">
    <property type="entry name" value="Nucleotide-binding domain of ferredoxin-NADP reductase (FNR) module"/>
    <property type="match status" value="1"/>
</dbReference>
<keyword evidence="10" id="KW-0406">Ion transport</keyword>
<keyword evidence="8 14" id="KW-1133">Transmembrane helix</keyword>
<dbReference type="EC" id="1.16.1.9" evidence="3"/>
<evidence type="ECO:0000256" key="13">
    <source>
        <dbReference type="ARBA" id="ARBA00048483"/>
    </source>
</evidence>
<dbReference type="GO" id="GO:0005886">
    <property type="term" value="C:plasma membrane"/>
    <property type="evidence" value="ECO:0007669"/>
    <property type="project" value="UniProtKB-SubCell"/>
</dbReference>
<organism evidence="16 17">
    <name type="scientific">Sphaerosporella brunnea</name>
    <dbReference type="NCBI Taxonomy" id="1250544"/>
    <lineage>
        <taxon>Eukaryota</taxon>
        <taxon>Fungi</taxon>
        <taxon>Dikarya</taxon>
        <taxon>Ascomycota</taxon>
        <taxon>Pezizomycotina</taxon>
        <taxon>Pezizomycetes</taxon>
        <taxon>Pezizales</taxon>
        <taxon>Pyronemataceae</taxon>
        <taxon>Sphaerosporella</taxon>
    </lineage>
</organism>
<dbReference type="Gene3D" id="2.40.30.10">
    <property type="entry name" value="Translation factors"/>
    <property type="match status" value="1"/>
</dbReference>
<comment type="similarity">
    <text evidence="2">Belongs to the ferric reductase (FRE) family.</text>
</comment>
<comment type="subcellular location">
    <subcellularLocation>
        <location evidence="1">Cell membrane</location>
        <topology evidence="1">Multi-pass membrane protein</topology>
    </subcellularLocation>
</comment>
<feature type="transmembrane region" description="Helical" evidence="14">
    <location>
        <begin position="116"/>
        <end position="138"/>
    </location>
</feature>
<dbReference type="GO" id="GO:0006826">
    <property type="term" value="P:iron ion transport"/>
    <property type="evidence" value="ECO:0007669"/>
    <property type="project" value="TreeGrafter"/>
</dbReference>
<gene>
    <name evidence="16" type="ORF">FN846DRAFT_958857</name>
</gene>
<evidence type="ECO:0000256" key="10">
    <source>
        <dbReference type="ARBA" id="ARBA00023065"/>
    </source>
</evidence>
<evidence type="ECO:0000256" key="5">
    <source>
        <dbReference type="ARBA" id="ARBA00022475"/>
    </source>
</evidence>
<evidence type="ECO:0000313" key="17">
    <source>
        <dbReference type="Proteomes" id="UP000326924"/>
    </source>
</evidence>
<evidence type="ECO:0000256" key="8">
    <source>
        <dbReference type="ARBA" id="ARBA00022989"/>
    </source>
</evidence>
<dbReference type="CDD" id="cd06186">
    <property type="entry name" value="NOX_Duox_like_FAD_NADP"/>
    <property type="match status" value="1"/>
</dbReference>
<evidence type="ECO:0000256" key="14">
    <source>
        <dbReference type="SAM" id="Phobius"/>
    </source>
</evidence>
<feature type="domain" description="FAD-binding FR-type" evidence="15">
    <location>
        <begin position="322"/>
        <end position="426"/>
    </location>
</feature>
<dbReference type="InterPro" id="IPR017927">
    <property type="entry name" value="FAD-bd_FR_type"/>
</dbReference>
<keyword evidence="9" id="KW-0560">Oxidoreductase</keyword>
<evidence type="ECO:0000259" key="15">
    <source>
        <dbReference type="PROSITE" id="PS51384"/>
    </source>
</evidence>
<dbReference type="GO" id="GO:0015677">
    <property type="term" value="P:copper ion import"/>
    <property type="evidence" value="ECO:0007669"/>
    <property type="project" value="TreeGrafter"/>
</dbReference>
<feature type="transmembrane region" description="Helical" evidence="14">
    <location>
        <begin position="256"/>
        <end position="276"/>
    </location>
</feature>
<proteinExistence type="inferred from homology"/>
<dbReference type="PANTHER" id="PTHR32361:SF9">
    <property type="entry name" value="FERRIC REDUCTASE TRANSMEMBRANE COMPONENT 3-RELATED"/>
    <property type="match status" value="1"/>
</dbReference>
<dbReference type="SUPFAM" id="SSF52343">
    <property type="entry name" value="Ferredoxin reductase-like, C-terminal NADP-linked domain"/>
    <property type="match status" value="1"/>
</dbReference>
<evidence type="ECO:0000256" key="12">
    <source>
        <dbReference type="ARBA" id="ARBA00023180"/>
    </source>
</evidence>
<dbReference type="Pfam" id="PF08022">
    <property type="entry name" value="FAD_binding_8"/>
    <property type="match status" value="1"/>
</dbReference>
<dbReference type="EMBL" id="VXIS01000153">
    <property type="protein sequence ID" value="KAA8900510.1"/>
    <property type="molecule type" value="Genomic_DNA"/>
</dbReference>
<evidence type="ECO:0000256" key="11">
    <source>
        <dbReference type="ARBA" id="ARBA00023136"/>
    </source>
</evidence>
<evidence type="ECO:0000256" key="2">
    <source>
        <dbReference type="ARBA" id="ARBA00006278"/>
    </source>
</evidence>
<dbReference type="PANTHER" id="PTHR32361">
    <property type="entry name" value="FERRIC/CUPRIC REDUCTASE TRANSMEMBRANE COMPONENT"/>
    <property type="match status" value="1"/>
</dbReference>
<dbReference type="GO" id="GO:0006879">
    <property type="term" value="P:intracellular iron ion homeostasis"/>
    <property type="evidence" value="ECO:0007669"/>
    <property type="project" value="TreeGrafter"/>
</dbReference>
<name>A0A5J5ERH8_9PEZI</name>
<dbReference type="SUPFAM" id="SSF63380">
    <property type="entry name" value="Riboflavin synthase domain-like"/>
    <property type="match status" value="1"/>
</dbReference>
<keyword evidence="11 14" id="KW-0472">Membrane</keyword>
<keyword evidence="12" id="KW-0325">Glycoprotein</keyword>
<comment type="caution">
    <text evidence="16">The sequence shown here is derived from an EMBL/GenBank/DDBJ whole genome shotgun (WGS) entry which is preliminary data.</text>
</comment>
<evidence type="ECO:0000256" key="1">
    <source>
        <dbReference type="ARBA" id="ARBA00004651"/>
    </source>
</evidence>
<dbReference type="InterPro" id="IPR017938">
    <property type="entry name" value="Riboflavin_synthase-like_b-brl"/>
</dbReference>
<evidence type="ECO:0000256" key="6">
    <source>
        <dbReference type="ARBA" id="ARBA00022692"/>
    </source>
</evidence>
<dbReference type="InParanoid" id="A0A5J5ERH8"/>
<keyword evidence="6 14" id="KW-0812">Transmembrane</keyword>
<dbReference type="Proteomes" id="UP000326924">
    <property type="component" value="Unassembled WGS sequence"/>
</dbReference>
<dbReference type="InterPro" id="IPR013121">
    <property type="entry name" value="Fe_red_NAD-bd_6"/>
</dbReference>
<dbReference type="Pfam" id="PF08030">
    <property type="entry name" value="NAD_binding_6"/>
    <property type="match status" value="1"/>
</dbReference>
<evidence type="ECO:0000313" key="16">
    <source>
        <dbReference type="EMBL" id="KAA8900510.1"/>
    </source>
</evidence>
<evidence type="ECO:0000256" key="4">
    <source>
        <dbReference type="ARBA" id="ARBA00022448"/>
    </source>
</evidence>
<accession>A0A5J5ERH8</accession>
<dbReference type="OrthoDB" id="3944240at2759"/>
<dbReference type="PROSITE" id="PS51384">
    <property type="entry name" value="FAD_FR"/>
    <property type="match status" value="1"/>
</dbReference>
<feature type="transmembrane region" description="Helical" evidence="14">
    <location>
        <begin position="230"/>
        <end position="249"/>
    </location>
</feature>
<feature type="transmembrane region" description="Helical" evidence="14">
    <location>
        <begin position="26"/>
        <end position="43"/>
    </location>
</feature>
<reference evidence="16 17" key="1">
    <citation type="submission" date="2019-09" db="EMBL/GenBank/DDBJ databases">
        <title>Draft genome of the ectomycorrhizal ascomycete Sphaerosporella brunnea.</title>
        <authorList>
            <consortium name="DOE Joint Genome Institute"/>
            <person name="Benucci G.M."/>
            <person name="Marozzi G."/>
            <person name="Antonielli L."/>
            <person name="Sanchez S."/>
            <person name="Marco P."/>
            <person name="Wang X."/>
            <person name="Falini L.B."/>
            <person name="Barry K."/>
            <person name="Haridas S."/>
            <person name="Lipzen A."/>
            <person name="Labutti K."/>
            <person name="Grigoriev I.V."/>
            <person name="Murat C."/>
            <person name="Martin F."/>
            <person name="Albertini E."/>
            <person name="Donnini D."/>
            <person name="Bonito G."/>
        </authorList>
    </citation>
    <scope>NUCLEOTIDE SEQUENCE [LARGE SCALE GENOMIC DNA]</scope>
    <source>
        <strain evidence="16 17">Sb_GMNB300</strain>
    </source>
</reference>
<dbReference type="Pfam" id="PF01794">
    <property type="entry name" value="Ferric_reduct"/>
    <property type="match status" value="1"/>
</dbReference>
<keyword evidence="4" id="KW-0813">Transport</keyword>
<protein>
    <recommendedName>
        <fullName evidence="3">ferric-chelate reductase (NADPH)</fullName>
        <ecNumber evidence="3">1.16.1.9</ecNumber>
    </recommendedName>
</protein>
<dbReference type="InterPro" id="IPR013112">
    <property type="entry name" value="FAD-bd_8"/>
</dbReference>
<keyword evidence="17" id="KW-1185">Reference proteome</keyword>
<feature type="transmembrane region" description="Helical" evidence="14">
    <location>
        <begin position="150"/>
        <end position="172"/>
    </location>
</feature>
<dbReference type="InterPro" id="IPR051410">
    <property type="entry name" value="Ferric/Cupric_Reductase"/>
</dbReference>
<sequence length="697" mass="77404">MDMSMGAGPMAVGGITIVSAPDLAKVYWMFAGGFIAVATLVNFKEEIEYRIRLREAKQARPDPARPKNLLSRVLATTTAITREFANYSILLLHSENPGWEDKLLKWFPRLSHLPPFGHLCLAASNLTLLLAIIFFGFNLRDYTAMTYQEIAVRAGYMTLAQLPLVFLMAGKANIVGRLTGTSYERLNWLHRSVARTMFITMLIHMSYYFRSWAQYDFIKRELEIDTLARRGLGAGCTFAWLVFSSLAPIRGWRYEFFVIQHMVSAIGFLVIVWYHIPRQVDIYVWFPVGLWATDRLVRWVFMVYHNISLFHRKQKSKGFASQSSVFACKAVFHQLADKTTRITIQDPPMNWKPGQHAFLSVHSLAPFQAHPFTISSLPSDGYLEFVVRAYAGCTSKFHDHACCLPPKSDKCKPVFLEGPYGRLRPLEQFDTVVLLSGSTGATFTVPLLRDLLRRHASQLPIVTRKIRFVWVVKSGGQVRWFSKTLGAALESANAENSRVTVEASIYVTCDPELTSGLEGDEKPSLGKDLSTLSLENIDEKKDSSTRIEAVAVDEKEEAAGHGPADTCCCRAVVDNEDAIEETIECCCCAKPLEEETELSSATSISSSSSINGNLQLPDSVNLLSGRPTVKNIVLKELEKARGESAVVVCGPRGLVQAARTAVVELSDERAVHKGTGAQGVCSLLSSHLITFLVLACG</sequence>
<dbReference type="GO" id="GO:0052851">
    <property type="term" value="F:ferric-chelate reductase (NADPH) activity"/>
    <property type="evidence" value="ECO:0007669"/>
    <property type="project" value="UniProtKB-EC"/>
</dbReference>
<dbReference type="InterPro" id="IPR039261">
    <property type="entry name" value="FNR_nucleotide-bd"/>
</dbReference>